<dbReference type="Gene3D" id="2.30.42.10">
    <property type="match status" value="2"/>
</dbReference>
<dbReference type="InterPro" id="IPR009003">
    <property type="entry name" value="Peptidase_S1_PA"/>
</dbReference>
<dbReference type="InterPro" id="IPR051201">
    <property type="entry name" value="Chloro_Bact_Ser_Proteases"/>
</dbReference>
<dbReference type="InterPro" id="IPR001940">
    <property type="entry name" value="Peptidase_S1C"/>
</dbReference>
<evidence type="ECO:0000256" key="7">
    <source>
        <dbReference type="PIRSR" id="PIRSR611782-2"/>
    </source>
</evidence>
<protein>
    <submittedName>
        <fullName evidence="10">DegQ family serine endoprotease</fullName>
    </submittedName>
</protein>
<evidence type="ECO:0000256" key="5">
    <source>
        <dbReference type="ARBA" id="ARBA00022825"/>
    </source>
</evidence>
<keyword evidence="2 8" id="KW-0732">Signal</keyword>
<feature type="binding site" evidence="7">
    <location>
        <position position="144"/>
    </location>
    <ligand>
        <name>substrate</name>
    </ligand>
</feature>
<accession>A0AAU7JA29</accession>
<dbReference type="PANTHER" id="PTHR43343">
    <property type="entry name" value="PEPTIDASE S12"/>
    <property type="match status" value="1"/>
</dbReference>
<feature type="active site" description="Charge relay system" evidence="6">
    <location>
        <position position="219"/>
    </location>
</feature>
<feature type="binding site" evidence="7">
    <location>
        <begin position="217"/>
        <end position="219"/>
    </location>
    <ligand>
        <name>substrate</name>
    </ligand>
</feature>
<proteinExistence type="predicted"/>
<dbReference type="GO" id="GO:0004252">
    <property type="term" value="F:serine-type endopeptidase activity"/>
    <property type="evidence" value="ECO:0007669"/>
    <property type="project" value="InterPro"/>
</dbReference>
<dbReference type="PRINTS" id="PR00834">
    <property type="entry name" value="PROTEASES2C"/>
</dbReference>
<reference evidence="10" key="1">
    <citation type="submission" date="2024-05" db="EMBL/GenBank/DDBJ databases">
        <authorList>
            <person name="Kim S."/>
            <person name="Heo J."/>
            <person name="Choi H."/>
            <person name="Choi Y."/>
            <person name="Kwon S.-W."/>
            <person name="Kim Y."/>
        </authorList>
    </citation>
    <scope>NUCLEOTIDE SEQUENCE</scope>
    <source>
        <strain evidence="10">KACC 23698</strain>
    </source>
</reference>
<feature type="domain" description="PDZ" evidence="9">
    <location>
        <begin position="257"/>
        <end position="330"/>
    </location>
</feature>
<evidence type="ECO:0000256" key="4">
    <source>
        <dbReference type="ARBA" id="ARBA00022801"/>
    </source>
</evidence>
<dbReference type="GO" id="GO:0006508">
    <property type="term" value="P:proteolysis"/>
    <property type="evidence" value="ECO:0007669"/>
    <property type="project" value="UniProtKB-KW"/>
</dbReference>
<dbReference type="Gene3D" id="2.40.10.120">
    <property type="match status" value="1"/>
</dbReference>
<feature type="active site" description="Charge relay system" evidence="6">
    <location>
        <position position="114"/>
    </location>
</feature>
<feature type="signal peptide" evidence="8">
    <location>
        <begin position="1"/>
        <end position="23"/>
    </location>
</feature>
<dbReference type="EMBL" id="CP157484">
    <property type="protein sequence ID" value="XBO37077.1"/>
    <property type="molecule type" value="Genomic_DNA"/>
</dbReference>
<dbReference type="RefSeq" id="WP_406853900.1">
    <property type="nucleotide sequence ID" value="NZ_CP157484.1"/>
</dbReference>
<dbReference type="Pfam" id="PF13365">
    <property type="entry name" value="Trypsin_2"/>
    <property type="match status" value="1"/>
</dbReference>
<keyword evidence="3" id="KW-0677">Repeat</keyword>
<dbReference type="Pfam" id="PF13180">
    <property type="entry name" value="PDZ_2"/>
    <property type="match status" value="2"/>
</dbReference>
<feature type="binding site" evidence="7">
    <location>
        <position position="114"/>
    </location>
    <ligand>
        <name>substrate</name>
    </ligand>
</feature>
<dbReference type="NCBIfam" id="TIGR02037">
    <property type="entry name" value="degP_htrA_DO"/>
    <property type="match status" value="1"/>
</dbReference>
<dbReference type="SMART" id="SM00228">
    <property type="entry name" value="PDZ"/>
    <property type="match status" value="2"/>
</dbReference>
<dbReference type="PROSITE" id="PS50106">
    <property type="entry name" value="PDZ"/>
    <property type="match status" value="2"/>
</dbReference>
<keyword evidence="1" id="KW-0645">Protease</keyword>
<dbReference type="SUPFAM" id="SSF50494">
    <property type="entry name" value="Trypsin-like serine proteases"/>
    <property type="match status" value="1"/>
</dbReference>
<dbReference type="SUPFAM" id="SSF50156">
    <property type="entry name" value="PDZ domain-like"/>
    <property type="match status" value="2"/>
</dbReference>
<evidence type="ECO:0000256" key="6">
    <source>
        <dbReference type="PIRSR" id="PIRSR611782-1"/>
    </source>
</evidence>
<evidence type="ECO:0000259" key="9">
    <source>
        <dbReference type="PROSITE" id="PS50106"/>
    </source>
</evidence>
<evidence type="ECO:0000256" key="3">
    <source>
        <dbReference type="ARBA" id="ARBA00022737"/>
    </source>
</evidence>
<organism evidence="10">
    <name type="scientific">Alsobacter sp. KACC 23698</name>
    <dbReference type="NCBI Taxonomy" id="3149229"/>
    <lineage>
        <taxon>Bacteria</taxon>
        <taxon>Pseudomonadati</taxon>
        <taxon>Pseudomonadota</taxon>
        <taxon>Alphaproteobacteria</taxon>
        <taxon>Hyphomicrobiales</taxon>
        <taxon>Alsobacteraceae</taxon>
        <taxon>Alsobacter</taxon>
    </lineage>
</organism>
<evidence type="ECO:0000313" key="10">
    <source>
        <dbReference type="EMBL" id="XBO37077.1"/>
    </source>
</evidence>
<dbReference type="InterPro" id="IPR036034">
    <property type="entry name" value="PDZ_sf"/>
</dbReference>
<dbReference type="InterPro" id="IPR011782">
    <property type="entry name" value="Pept_S1C_Do"/>
</dbReference>
<evidence type="ECO:0000256" key="8">
    <source>
        <dbReference type="SAM" id="SignalP"/>
    </source>
</evidence>
<dbReference type="InterPro" id="IPR001478">
    <property type="entry name" value="PDZ"/>
</dbReference>
<dbReference type="PANTHER" id="PTHR43343:SF3">
    <property type="entry name" value="PROTEASE DO-LIKE 8, CHLOROPLASTIC"/>
    <property type="match status" value="1"/>
</dbReference>
<name>A0AAU7JA29_9HYPH</name>
<feature type="domain" description="PDZ" evidence="9">
    <location>
        <begin position="361"/>
        <end position="441"/>
    </location>
</feature>
<gene>
    <name evidence="10" type="ORF">ABEG18_15180</name>
</gene>
<evidence type="ECO:0000256" key="1">
    <source>
        <dbReference type="ARBA" id="ARBA00022670"/>
    </source>
</evidence>
<keyword evidence="4" id="KW-0378">Hydrolase</keyword>
<dbReference type="AlphaFoldDB" id="A0AAU7JA29"/>
<sequence length="473" mass="49300">MRTMIKPLLGAAFLMLAWGGAGKDASAQGLQAPVPQTMAQAKASFAPLVHRVSPGVVNVYATRVQKMPRNPYLDDPIFRRFFGGGADQPQERVQRSLGSGVIVDPSGFVVTNHHVIEGMTEVKVALADKREFEADIVLRDPRTDLAVLKIKGSEPFKALELGDSDALEVGDLVLAVGNPFGVGQTVTSGIVSALARTQVGVSDYQFFIQTDAAINPGNSGGALIDVNGRLIGVNTAIFSQSGGSHGIGFAIPANMVKVVVASAKGGSKSVRRPWFGGKLQAVSSDLTESLGLDRPTGALVASVVDKSPAAEAGLKAGDVILSVDGQTVDDPDGFGFRFATKPLGGTASLSVLRAGKKIVMPVKLSPAPESRPRDTVVLKGRWPLAGATVMNASPAVAEEISAEIGLDGVVVADVAPGSQAAELGLKKGDVILNVDDNPVKSTRELEKLAKPRQYYWKLVVQRGGEVLTTAVGG</sequence>
<evidence type="ECO:0000256" key="2">
    <source>
        <dbReference type="ARBA" id="ARBA00022729"/>
    </source>
</evidence>
<feature type="chain" id="PRO_5043493141" evidence="8">
    <location>
        <begin position="24"/>
        <end position="473"/>
    </location>
</feature>
<keyword evidence="5" id="KW-0720">Serine protease</keyword>
<feature type="active site" description="Charge relay system" evidence="6">
    <location>
        <position position="144"/>
    </location>
</feature>